<evidence type="ECO:0000313" key="2">
    <source>
        <dbReference type="EMBL" id="GIY15865.1"/>
    </source>
</evidence>
<feature type="region of interest" description="Disordered" evidence="1">
    <location>
        <begin position="108"/>
        <end position="139"/>
    </location>
</feature>
<dbReference type="Proteomes" id="UP001054945">
    <property type="component" value="Unassembled WGS sequence"/>
</dbReference>
<dbReference type="AlphaFoldDB" id="A0AAV4R319"/>
<accession>A0AAV4R319</accession>
<protein>
    <submittedName>
        <fullName evidence="2">Uncharacterized protein</fullName>
    </submittedName>
</protein>
<sequence>MAQEVFKRGTFFQSVASFCIERRQVRPHSQNGIPKSGEFFSTFLFLSTRSTGSATVNLVSMKRLVAVDLLSSEILLLLTARCAYGFYPTDYIELSRLSGRAGLDSEEMFSKDETSRHDEATAEDHTTAETRYNDDYSTDYDPRDGIHTRTFFPSSGNQSSKMMPFIPLRR</sequence>
<proteinExistence type="predicted"/>
<comment type="caution">
    <text evidence="2">The sequence shown here is derived from an EMBL/GenBank/DDBJ whole genome shotgun (WGS) entry which is preliminary data.</text>
</comment>
<evidence type="ECO:0000313" key="3">
    <source>
        <dbReference type="Proteomes" id="UP001054945"/>
    </source>
</evidence>
<dbReference type="EMBL" id="BPLR01007294">
    <property type="protein sequence ID" value="GIY15865.1"/>
    <property type="molecule type" value="Genomic_DNA"/>
</dbReference>
<keyword evidence="3" id="KW-1185">Reference proteome</keyword>
<gene>
    <name evidence="2" type="ORF">CEXT_581751</name>
</gene>
<evidence type="ECO:0000256" key="1">
    <source>
        <dbReference type="SAM" id="MobiDB-lite"/>
    </source>
</evidence>
<name>A0AAV4R319_CAEEX</name>
<reference evidence="2 3" key="1">
    <citation type="submission" date="2021-06" db="EMBL/GenBank/DDBJ databases">
        <title>Caerostris extrusa draft genome.</title>
        <authorList>
            <person name="Kono N."/>
            <person name="Arakawa K."/>
        </authorList>
    </citation>
    <scope>NUCLEOTIDE SEQUENCE [LARGE SCALE GENOMIC DNA]</scope>
</reference>
<organism evidence="2 3">
    <name type="scientific">Caerostris extrusa</name>
    <name type="common">Bark spider</name>
    <name type="synonym">Caerostris bankana</name>
    <dbReference type="NCBI Taxonomy" id="172846"/>
    <lineage>
        <taxon>Eukaryota</taxon>
        <taxon>Metazoa</taxon>
        <taxon>Ecdysozoa</taxon>
        <taxon>Arthropoda</taxon>
        <taxon>Chelicerata</taxon>
        <taxon>Arachnida</taxon>
        <taxon>Araneae</taxon>
        <taxon>Araneomorphae</taxon>
        <taxon>Entelegynae</taxon>
        <taxon>Araneoidea</taxon>
        <taxon>Araneidae</taxon>
        <taxon>Caerostris</taxon>
    </lineage>
</organism>